<dbReference type="GO" id="GO:0004515">
    <property type="term" value="F:nicotinate-nucleotide adenylyltransferase activity"/>
    <property type="evidence" value="ECO:0007669"/>
    <property type="project" value="UniProtKB-UniRule"/>
</dbReference>
<dbReference type="NCBIfam" id="NF000840">
    <property type="entry name" value="PRK00071.1-3"/>
    <property type="match status" value="1"/>
</dbReference>
<evidence type="ECO:0000256" key="9">
    <source>
        <dbReference type="ARBA" id="ARBA00048721"/>
    </source>
</evidence>
<keyword evidence="3 10" id="KW-0662">Pyridine nucleotide biosynthesis</keyword>
<gene>
    <name evidence="10 12" type="primary">nadD</name>
    <name evidence="12" type="ORF">GCM10007971_12800</name>
</gene>
<reference evidence="12" key="1">
    <citation type="journal article" date="2014" name="Int. J. Syst. Evol. Microbiol.">
        <title>Complete genome sequence of Corynebacterium casei LMG S-19264T (=DSM 44701T), isolated from a smear-ripened cheese.</title>
        <authorList>
            <consortium name="US DOE Joint Genome Institute (JGI-PGF)"/>
            <person name="Walter F."/>
            <person name="Albersmeier A."/>
            <person name="Kalinowski J."/>
            <person name="Ruckert C."/>
        </authorList>
    </citation>
    <scope>NUCLEOTIDE SEQUENCE</scope>
    <source>
        <strain evidence="12">JCM 17251</strain>
    </source>
</reference>
<dbReference type="EC" id="2.7.7.18" evidence="10"/>
<comment type="pathway">
    <text evidence="2 10">Cofactor biosynthesis; NAD(+) biosynthesis; deamido-NAD(+) from nicotinate D-ribonucleotide: step 1/1.</text>
</comment>
<dbReference type="InterPro" id="IPR005248">
    <property type="entry name" value="NadD/NMNAT"/>
</dbReference>
<keyword evidence="6 10" id="KW-0547">Nucleotide-binding</keyword>
<dbReference type="Proteomes" id="UP000624041">
    <property type="component" value="Unassembled WGS sequence"/>
</dbReference>
<evidence type="ECO:0000313" key="13">
    <source>
        <dbReference type="Proteomes" id="UP000624041"/>
    </source>
</evidence>
<dbReference type="SUPFAM" id="SSF52374">
    <property type="entry name" value="Nucleotidylyl transferase"/>
    <property type="match status" value="1"/>
</dbReference>
<dbReference type="PANTHER" id="PTHR39321">
    <property type="entry name" value="NICOTINATE-NUCLEOTIDE ADENYLYLTRANSFERASE-RELATED"/>
    <property type="match status" value="1"/>
</dbReference>
<comment type="catalytic activity">
    <reaction evidence="9 10">
        <text>nicotinate beta-D-ribonucleotide + ATP + H(+) = deamido-NAD(+) + diphosphate</text>
        <dbReference type="Rhea" id="RHEA:22860"/>
        <dbReference type="ChEBI" id="CHEBI:15378"/>
        <dbReference type="ChEBI" id="CHEBI:30616"/>
        <dbReference type="ChEBI" id="CHEBI:33019"/>
        <dbReference type="ChEBI" id="CHEBI:57502"/>
        <dbReference type="ChEBI" id="CHEBI:58437"/>
        <dbReference type="EC" id="2.7.7.18"/>
    </reaction>
</comment>
<comment type="similarity">
    <text evidence="10">Belongs to the NadD family.</text>
</comment>
<dbReference type="InterPro" id="IPR004821">
    <property type="entry name" value="Cyt_trans-like"/>
</dbReference>
<evidence type="ECO:0000256" key="3">
    <source>
        <dbReference type="ARBA" id="ARBA00022642"/>
    </source>
</evidence>
<dbReference type="GO" id="GO:0005524">
    <property type="term" value="F:ATP binding"/>
    <property type="evidence" value="ECO:0007669"/>
    <property type="project" value="UniProtKB-KW"/>
</dbReference>
<dbReference type="PANTHER" id="PTHR39321:SF3">
    <property type="entry name" value="PHOSPHOPANTETHEINE ADENYLYLTRANSFERASE"/>
    <property type="match status" value="1"/>
</dbReference>
<proteinExistence type="inferred from homology"/>
<keyword evidence="7 10" id="KW-0067">ATP-binding</keyword>
<dbReference type="GO" id="GO:0009435">
    <property type="term" value="P:NAD+ biosynthetic process"/>
    <property type="evidence" value="ECO:0007669"/>
    <property type="project" value="UniProtKB-UniRule"/>
</dbReference>
<dbReference type="NCBIfam" id="TIGR00125">
    <property type="entry name" value="cyt_tran_rel"/>
    <property type="match status" value="1"/>
</dbReference>
<accession>A0A918D0H6</accession>
<keyword evidence="13" id="KW-1185">Reference proteome</keyword>
<reference evidence="12" key="2">
    <citation type="submission" date="2020-09" db="EMBL/GenBank/DDBJ databases">
        <authorList>
            <person name="Sun Q."/>
            <person name="Ohkuma M."/>
        </authorList>
    </citation>
    <scope>NUCLEOTIDE SEQUENCE</scope>
    <source>
        <strain evidence="12">JCM 17251</strain>
    </source>
</reference>
<dbReference type="InterPro" id="IPR014729">
    <property type="entry name" value="Rossmann-like_a/b/a_fold"/>
</dbReference>
<evidence type="ECO:0000256" key="8">
    <source>
        <dbReference type="ARBA" id="ARBA00023027"/>
    </source>
</evidence>
<protein>
    <recommendedName>
        <fullName evidence="10">Probable nicotinate-nucleotide adenylyltransferase</fullName>
        <ecNumber evidence="10">2.7.7.18</ecNumber>
    </recommendedName>
    <alternativeName>
        <fullName evidence="10">Deamido-NAD(+) diphosphorylase</fullName>
    </alternativeName>
    <alternativeName>
        <fullName evidence="10">Deamido-NAD(+) pyrophosphorylase</fullName>
    </alternativeName>
    <alternativeName>
        <fullName evidence="10">Nicotinate mononucleotide adenylyltransferase</fullName>
        <shortName evidence="10">NaMN adenylyltransferase</shortName>
    </alternativeName>
</protein>
<dbReference type="HAMAP" id="MF_00244">
    <property type="entry name" value="NaMN_adenylyltr"/>
    <property type="match status" value="1"/>
</dbReference>
<sequence length="192" mass="22300">MMRIGILGGTFDPPHLGHLIIAEEVRLALELDEIWFIPTYTPPHKNDAKTEVHDRIKMIELAIETNPYFKISTIEIKRSGKSYTIDTMKELTTLYPDYEFYFLIGADMVEYLPNWHRIDELIKLVPFVGVKRSGYELATDYNILTVNIPLIDISSTEIRNRLQNNRSAKYLVPERVDAYIRGERLYGFEGSN</sequence>
<evidence type="ECO:0000256" key="4">
    <source>
        <dbReference type="ARBA" id="ARBA00022679"/>
    </source>
</evidence>
<dbReference type="CDD" id="cd02165">
    <property type="entry name" value="NMNAT"/>
    <property type="match status" value="1"/>
</dbReference>
<evidence type="ECO:0000259" key="11">
    <source>
        <dbReference type="Pfam" id="PF01467"/>
    </source>
</evidence>
<feature type="domain" description="Cytidyltransferase-like" evidence="11">
    <location>
        <begin position="6"/>
        <end position="161"/>
    </location>
</feature>
<evidence type="ECO:0000256" key="1">
    <source>
        <dbReference type="ARBA" id="ARBA00002324"/>
    </source>
</evidence>
<comment type="caution">
    <text evidence="12">The sequence shown here is derived from an EMBL/GenBank/DDBJ whole genome shotgun (WGS) entry which is preliminary data.</text>
</comment>
<name>A0A918D0H6_9BACI</name>
<dbReference type="NCBIfam" id="NF000841">
    <property type="entry name" value="PRK00071.1-4"/>
    <property type="match status" value="1"/>
</dbReference>
<evidence type="ECO:0000256" key="10">
    <source>
        <dbReference type="HAMAP-Rule" id="MF_00244"/>
    </source>
</evidence>
<dbReference type="NCBIfam" id="TIGR00482">
    <property type="entry name" value="nicotinate (nicotinamide) nucleotide adenylyltransferase"/>
    <property type="match status" value="1"/>
</dbReference>
<comment type="function">
    <text evidence="1 10">Catalyzes the reversible adenylation of nicotinate mononucleotide (NaMN) to nicotinic acid adenine dinucleotide (NaAD).</text>
</comment>
<organism evidence="12 13">
    <name type="scientific">Oceanobacillus indicireducens</name>
    <dbReference type="NCBI Taxonomy" id="1004261"/>
    <lineage>
        <taxon>Bacteria</taxon>
        <taxon>Bacillati</taxon>
        <taxon>Bacillota</taxon>
        <taxon>Bacilli</taxon>
        <taxon>Bacillales</taxon>
        <taxon>Bacillaceae</taxon>
        <taxon>Oceanobacillus</taxon>
    </lineage>
</organism>
<evidence type="ECO:0000256" key="5">
    <source>
        <dbReference type="ARBA" id="ARBA00022695"/>
    </source>
</evidence>
<dbReference type="AlphaFoldDB" id="A0A918D0H6"/>
<evidence type="ECO:0000256" key="7">
    <source>
        <dbReference type="ARBA" id="ARBA00022840"/>
    </source>
</evidence>
<evidence type="ECO:0000313" key="12">
    <source>
        <dbReference type="EMBL" id="GGN54746.1"/>
    </source>
</evidence>
<keyword evidence="8 10" id="KW-0520">NAD</keyword>
<keyword evidence="5 10" id="KW-0548">Nucleotidyltransferase</keyword>
<evidence type="ECO:0000256" key="2">
    <source>
        <dbReference type="ARBA" id="ARBA00005019"/>
    </source>
</evidence>
<keyword evidence="4 10" id="KW-0808">Transferase</keyword>
<evidence type="ECO:0000256" key="6">
    <source>
        <dbReference type="ARBA" id="ARBA00022741"/>
    </source>
</evidence>
<dbReference type="EMBL" id="BMOS01000007">
    <property type="protein sequence ID" value="GGN54746.1"/>
    <property type="molecule type" value="Genomic_DNA"/>
</dbReference>
<dbReference type="RefSeq" id="WP_156858042.1">
    <property type="nucleotide sequence ID" value="NZ_BMOS01000007.1"/>
</dbReference>
<dbReference type="Pfam" id="PF01467">
    <property type="entry name" value="CTP_transf_like"/>
    <property type="match status" value="1"/>
</dbReference>
<dbReference type="Gene3D" id="3.40.50.620">
    <property type="entry name" value="HUPs"/>
    <property type="match status" value="1"/>
</dbReference>